<dbReference type="PANTHER" id="PTHR30283:SF4">
    <property type="entry name" value="PEROXIDE STRESS RESISTANCE PROTEIN YAAA"/>
    <property type="match status" value="1"/>
</dbReference>
<name>A0A8J3JKF1_9ACTN</name>
<gene>
    <name evidence="1" type="ORF">Cba03nite_16170</name>
</gene>
<dbReference type="EMBL" id="BONF01000009">
    <property type="protein sequence ID" value="GIF80268.1"/>
    <property type="molecule type" value="Genomic_DNA"/>
</dbReference>
<keyword evidence="2" id="KW-1185">Reference proteome</keyword>
<organism evidence="1 2">
    <name type="scientific">Catellatospora bangladeshensis</name>
    <dbReference type="NCBI Taxonomy" id="310355"/>
    <lineage>
        <taxon>Bacteria</taxon>
        <taxon>Bacillati</taxon>
        <taxon>Actinomycetota</taxon>
        <taxon>Actinomycetes</taxon>
        <taxon>Micromonosporales</taxon>
        <taxon>Micromonosporaceae</taxon>
        <taxon>Catellatospora</taxon>
    </lineage>
</organism>
<dbReference type="InterPro" id="IPR005583">
    <property type="entry name" value="YaaA"/>
</dbReference>
<dbReference type="Pfam" id="PF03883">
    <property type="entry name" value="H2O2_YaaD"/>
    <property type="match status" value="1"/>
</dbReference>
<evidence type="ECO:0000313" key="2">
    <source>
        <dbReference type="Proteomes" id="UP000601223"/>
    </source>
</evidence>
<dbReference type="NCBIfam" id="NF002545">
    <property type="entry name" value="PRK02101.2-3"/>
    <property type="match status" value="1"/>
</dbReference>
<dbReference type="GO" id="GO:0005829">
    <property type="term" value="C:cytosol"/>
    <property type="evidence" value="ECO:0007669"/>
    <property type="project" value="TreeGrafter"/>
</dbReference>
<evidence type="ECO:0000313" key="1">
    <source>
        <dbReference type="EMBL" id="GIF80268.1"/>
    </source>
</evidence>
<dbReference type="Proteomes" id="UP000601223">
    <property type="component" value="Unassembled WGS sequence"/>
</dbReference>
<sequence>MLILLPPSEGKAASGSGKPLDLDALSLPALRTAREQALAALVGLCSGDAVQAAEVLGLSPGLAGETARNAALRTAPALPAAKLYTGVLYDNLGLADLPPAARTRARRTLLIFSGLWGALRIDDRVPPYRCAMGVRLPGVGLLSAHWREPMAQALPEAAGRGLVLDLRSSMYTPAWTPRGDVAARTATVRVLHERNGARTVVSHFNKATKGRLVRDLLADGGTPRDPAELASALRDLKYTVETQAPARAGRPWQLDVVVTEL</sequence>
<protein>
    <submittedName>
        <fullName evidence="1">UPF0246 protein</fullName>
    </submittedName>
</protein>
<dbReference type="RefSeq" id="WP_203743664.1">
    <property type="nucleotide sequence ID" value="NZ_BONF01000009.1"/>
</dbReference>
<accession>A0A8J3JKF1</accession>
<dbReference type="AlphaFoldDB" id="A0A8J3JKF1"/>
<reference evidence="1 2" key="1">
    <citation type="submission" date="2021-01" db="EMBL/GenBank/DDBJ databases">
        <title>Whole genome shotgun sequence of Catellatospora bangladeshensis NBRC 107357.</title>
        <authorList>
            <person name="Komaki H."/>
            <person name="Tamura T."/>
        </authorList>
    </citation>
    <scope>NUCLEOTIDE SEQUENCE [LARGE SCALE GENOMIC DNA]</scope>
    <source>
        <strain evidence="1 2">NBRC 107357</strain>
    </source>
</reference>
<dbReference type="GO" id="GO:0033194">
    <property type="term" value="P:response to hydroperoxide"/>
    <property type="evidence" value="ECO:0007669"/>
    <property type="project" value="TreeGrafter"/>
</dbReference>
<proteinExistence type="predicted"/>
<comment type="caution">
    <text evidence="1">The sequence shown here is derived from an EMBL/GenBank/DDBJ whole genome shotgun (WGS) entry which is preliminary data.</text>
</comment>
<dbReference type="PANTHER" id="PTHR30283">
    <property type="entry name" value="PEROXIDE STRESS RESPONSE PROTEIN YAAA"/>
    <property type="match status" value="1"/>
</dbReference>